<evidence type="ECO:0000313" key="3">
    <source>
        <dbReference type="Proteomes" id="UP000756530"/>
    </source>
</evidence>
<keyword evidence="1" id="KW-0472">Membrane</keyword>
<dbReference type="EMBL" id="JAHUZE010000003">
    <property type="protein sequence ID" value="MBV7379857.1"/>
    <property type="molecule type" value="Genomic_DNA"/>
</dbReference>
<evidence type="ECO:0000313" key="2">
    <source>
        <dbReference type="EMBL" id="MBV7379857.1"/>
    </source>
</evidence>
<protein>
    <submittedName>
        <fullName evidence="2">Uncharacterized protein</fullName>
    </submittedName>
</protein>
<dbReference type="RefSeq" id="WP_218393047.1">
    <property type="nucleotide sequence ID" value="NZ_JAHUZE010000003.1"/>
</dbReference>
<keyword evidence="1" id="KW-0812">Transmembrane</keyword>
<keyword evidence="3" id="KW-1185">Reference proteome</keyword>
<feature type="transmembrane region" description="Helical" evidence="1">
    <location>
        <begin position="20"/>
        <end position="40"/>
    </location>
</feature>
<dbReference type="Proteomes" id="UP000756530">
    <property type="component" value="Unassembled WGS sequence"/>
</dbReference>
<comment type="caution">
    <text evidence="2">The sequence shown here is derived from an EMBL/GenBank/DDBJ whole genome shotgun (WGS) entry which is preliminary data.</text>
</comment>
<sequence>MNFDLLEGTGVDGPGFNPLFMVVSFAVAVLLAAALLKIVLRRVGIGRAKTVRLDPMTEPSRIPTVGQD</sequence>
<accession>A0ABS6T3Q8</accession>
<keyword evidence="1" id="KW-1133">Transmembrane helix</keyword>
<gene>
    <name evidence="2" type="ORF">KJP28_13065</name>
</gene>
<evidence type="ECO:0000256" key="1">
    <source>
        <dbReference type="SAM" id="Phobius"/>
    </source>
</evidence>
<organism evidence="2 3">
    <name type="scientific">Maritimibacter dapengensis</name>
    <dbReference type="NCBI Taxonomy" id="2836868"/>
    <lineage>
        <taxon>Bacteria</taxon>
        <taxon>Pseudomonadati</taxon>
        <taxon>Pseudomonadota</taxon>
        <taxon>Alphaproteobacteria</taxon>
        <taxon>Rhodobacterales</taxon>
        <taxon>Roseobacteraceae</taxon>
        <taxon>Maritimibacter</taxon>
    </lineage>
</organism>
<proteinExistence type="predicted"/>
<name>A0ABS6T3Q8_9RHOB</name>
<reference evidence="2 3" key="1">
    <citation type="submission" date="2021-05" db="EMBL/GenBank/DDBJ databases">
        <title>Culturable bacteria isolated from Daya Bay.</title>
        <authorList>
            <person name="Zheng W."/>
            <person name="Yu S."/>
            <person name="Huang Y."/>
        </authorList>
    </citation>
    <scope>NUCLEOTIDE SEQUENCE [LARGE SCALE GENOMIC DNA]</scope>
    <source>
        <strain evidence="2 3">DP4N28-5</strain>
    </source>
</reference>